<proteinExistence type="predicted"/>
<organism evidence="1 2">
    <name type="scientific">Chaetomium tenue</name>
    <dbReference type="NCBI Taxonomy" id="1854479"/>
    <lineage>
        <taxon>Eukaryota</taxon>
        <taxon>Fungi</taxon>
        <taxon>Dikarya</taxon>
        <taxon>Ascomycota</taxon>
        <taxon>Pezizomycotina</taxon>
        <taxon>Sordariomycetes</taxon>
        <taxon>Sordariomycetidae</taxon>
        <taxon>Sordariales</taxon>
        <taxon>Chaetomiaceae</taxon>
        <taxon>Chaetomium</taxon>
    </lineage>
</organism>
<name>A0ACB7NY75_9PEZI</name>
<gene>
    <name evidence="1" type="ORF">F5144DRAFT_585634</name>
</gene>
<evidence type="ECO:0000313" key="2">
    <source>
        <dbReference type="Proteomes" id="UP000724584"/>
    </source>
</evidence>
<sequence>MGRGFGCVVCFLFLGWGTAFCFFVLVSCRGSDVVFLACFGLLAFFVSCINLTDTNQSFCNRSWLDMTPSSGARCHYAFMLWKHSRCGCCIVSLG</sequence>
<reference evidence="1 2" key="1">
    <citation type="journal article" date="2021" name="Nat. Commun.">
        <title>Genetic determinants of endophytism in the Arabidopsis root mycobiome.</title>
        <authorList>
            <person name="Mesny F."/>
            <person name="Miyauchi S."/>
            <person name="Thiergart T."/>
            <person name="Pickel B."/>
            <person name="Atanasova L."/>
            <person name="Karlsson M."/>
            <person name="Huettel B."/>
            <person name="Barry K.W."/>
            <person name="Haridas S."/>
            <person name="Chen C."/>
            <person name="Bauer D."/>
            <person name="Andreopoulos W."/>
            <person name="Pangilinan J."/>
            <person name="LaButti K."/>
            <person name="Riley R."/>
            <person name="Lipzen A."/>
            <person name="Clum A."/>
            <person name="Drula E."/>
            <person name="Henrissat B."/>
            <person name="Kohler A."/>
            <person name="Grigoriev I.V."/>
            <person name="Martin F.M."/>
            <person name="Hacquard S."/>
        </authorList>
    </citation>
    <scope>NUCLEOTIDE SEQUENCE [LARGE SCALE GENOMIC DNA]</scope>
    <source>
        <strain evidence="1 2">MPI-SDFR-AT-0079</strain>
    </source>
</reference>
<evidence type="ECO:0000313" key="1">
    <source>
        <dbReference type="EMBL" id="KAH6617160.1"/>
    </source>
</evidence>
<comment type="caution">
    <text evidence="1">The sequence shown here is derived from an EMBL/GenBank/DDBJ whole genome shotgun (WGS) entry which is preliminary data.</text>
</comment>
<dbReference type="Proteomes" id="UP000724584">
    <property type="component" value="Unassembled WGS sequence"/>
</dbReference>
<dbReference type="EMBL" id="JAGIZQ010000007">
    <property type="protein sequence ID" value="KAH6617160.1"/>
    <property type="molecule type" value="Genomic_DNA"/>
</dbReference>
<accession>A0ACB7NY75</accession>
<keyword evidence="2" id="KW-1185">Reference proteome</keyword>
<protein>
    <submittedName>
        <fullName evidence="1">Uncharacterized protein</fullName>
    </submittedName>
</protein>